<dbReference type="Proteomes" id="UP000249873">
    <property type="component" value="Chromosome"/>
</dbReference>
<proteinExistence type="predicted"/>
<dbReference type="EMBL" id="CP029480">
    <property type="protein sequence ID" value="AWW00499.1"/>
    <property type="molecule type" value="Genomic_DNA"/>
</dbReference>
<dbReference type="AlphaFoldDB" id="A0A2Z4GHT1"/>
<evidence type="ECO:0000313" key="2">
    <source>
        <dbReference type="EMBL" id="AWW00499.1"/>
    </source>
</evidence>
<organism evidence="2 3">
    <name type="scientific">Arcticibacterium luteifluviistationis</name>
    <dbReference type="NCBI Taxonomy" id="1784714"/>
    <lineage>
        <taxon>Bacteria</taxon>
        <taxon>Pseudomonadati</taxon>
        <taxon>Bacteroidota</taxon>
        <taxon>Cytophagia</taxon>
        <taxon>Cytophagales</taxon>
        <taxon>Leadbetterellaceae</taxon>
        <taxon>Arcticibacterium</taxon>
    </lineage>
</organism>
<dbReference type="KEGG" id="als:DJ013_20870"/>
<evidence type="ECO:0000256" key="1">
    <source>
        <dbReference type="SAM" id="SignalP"/>
    </source>
</evidence>
<protein>
    <recommendedName>
        <fullName evidence="4">DUF5723 domain-containing protein</fullName>
    </recommendedName>
</protein>
<keyword evidence="3" id="KW-1185">Reference proteome</keyword>
<evidence type="ECO:0008006" key="4">
    <source>
        <dbReference type="Google" id="ProtNLM"/>
    </source>
</evidence>
<evidence type="ECO:0000313" key="3">
    <source>
        <dbReference type="Proteomes" id="UP000249873"/>
    </source>
</evidence>
<accession>A0A2Z4GHT1</accession>
<dbReference type="OrthoDB" id="912723at2"/>
<reference evidence="2 3" key="1">
    <citation type="submission" date="2018-05" db="EMBL/GenBank/DDBJ databases">
        <title>Complete genome sequence of Arcticibacterium luteifluviistationis SM1504T, a cytophagaceae bacterium isolated from Arctic surface seawater.</title>
        <authorList>
            <person name="Li Y."/>
            <person name="Qin Q.-L."/>
        </authorList>
    </citation>
    <scope>NUCLEOTIDE SEQUENCE [LARGE SCALE GENOMIC DNA]</scope>
    <source>
        <strain evidence="2 3">SM1504</strain>
    </source>
</reference>
<sequence length="458" mass="52335">MLFKSRKMKKLLTLFLILPTLLVAQDSVYVSHSTETVEQLQHVRLIDEFDKAFGQNADKRWRFKAGLYDYSPRLPIAYKGMEFSVEYRLIDNLSARMLFSQKPTTKFDGYQQWRYGVELRNYFKRKEAAKNLNGNYLGLSFLYKKEDGDGGTRVNFGIHPDPPQNSNGGYLAPFNISPYANGHSQVKISLGKQLGSLLDYSLNFGMKQVRPKVMGIDGLYFRSSSASTFIPFLATKAAVGIGLDFPRNKKEFDFCEFINCQKEVKSMLKIDVSNLLYIDSYFRNVSSNLSYEKKLGHLPLSLAGDVGFNWVGLKFFPYSGENILLGSEESGFFERPKFEDAELKWNDNFYYSAVLSLRYYVTQKRDVATGKSAEGLFGLYLGSFVRFAEVGSPKDSYTLYSEEYPFNYGGTVGYQRKILDKYFFDISIDAGKISLAPYEIFGDLNLRVQPNVKFGYAF</sequence>
<feature type="signal peptide" evidence="1">
    <location>
        <begin position="1"/>
        <end position="24"/>
    </location>
</feature>
<name>A0A2Z4GHT1_9BACT</name>
<feature type="chain" id="PRO_5016322316" description="DUF5723 domain-containing protein" evidence="1">
    <location>
        <begin position="25"/>
        <end position="458"/>
    </location>
</feature>
<keyword evidence="1" id="KW-0732">Signal</keyword>
<gene>
    <name evidence="2" type="ORF">DJ013_20870</name>
</gene>